<reference evidence="1" key="1">
    <citation type="submission" date="2020-03" db="EMBL/GenBank/DDBJ databases">
        <title>Hybrid Assembly of Korean Phytophthora infestans isolates.</title>
        <authorList>
            <person name="Prokchorchik M."/>
            <person name="Lee Y."/>
            <person name="Seo J."/>
            <person name="Cho J.-H."/>
            <person name="Park Y.-E."/>
            <person name="Jang D.-C."/>
            <person name="Im J.-S."/>
            <person name="Choi J.-G."/>
            <person name="Park H.-J."/>
            <person name="Lee G.-B."/>
            <person name="Lee Y.-G."/>
            <person name="Hong S.-Y."/>
            <person name="Cho K."/>
            <person name="Sohn K.H."/>
        </authorList>
    </citation>
    <scope>NUCLEOTIDE SEQUENCE</scope>
    <source>
        <strain evidence="1">KR_2_A2</strain>
    </source>
</reference>
<evidence type="ECO:0000313" key="1">
    <source>
        <dbReference type="EMBL" id="KAF4146707.1"/>
    </source>
</evidence>
<protein>
    <submittedName>
        <fullName evidence="1">Uncharacterized protein</fullName>
    </submittedName>
</protein>
<dbReference type="Proteomes" id="UP000704712">
    <property type="component" value="Unassembled WGS sequence"/>
</dbReference>
<dbReference type="EMBL" id="JAACNO010000569">
    <property type="protein sequence ID" value="KAF4146707.1"/>
    <property type="molecule type" value="Genomic_DNA"/>
</dbReference>
<evidence type="ECO:0000313" key="2">
    <source>
        <dbReference type="Proteomes" id="UP000704712"/>
    </source>
</evidence>
<gene>
    <name evidence="1" type="ORF">GN958_ATG04120</name>
</gene>
<accession>A0A8S9V3P9</accession>
<name>A0A8S9V3P9_PHYIN</name>
<sequence>MAVMLTGDEDKVVEVHAAALAVPGVPTVQTLRFSVVAAATPMWRCTQRQRRKSVLRKFAADYSVRLTNVYVSWFCYAYSVCVVRGREHGAPAKTDNVALVFNVVALAVVLSTTVQDLRIPVVAEMVPWLFKVRASLYAFLLARLT</sequence>
<proteinExistence type="predicted"/>
<organism evidence="1 2">
    <name type="scientific">Phytophthora infestans</name>
    <name type="common">Potato late blight agent</name>
    <name type="synonym">Botrytis infestans</name>
    <dbReference type="NCBI Taxonomy" id="4787"/>
    <lineage>
        <taxon>Eukaryota</taxon>
        <taxon>Sar</taxon>
        <taxon>Stramenopiles</taxon>
        <taxon>Oomycota</taxon>
        <taxon>Peronosporomycetes</taxon>
        <taxon>Peronosporales</taxon>
        <taxon>Peronosporaceae</taxon>
        <taxon>Phytophthora</taxon>
    </lineage>
</organism>
<comment type="caution">
    <text evidence="1">The sequence shown here is derived from an EMBL/GenBank/DDBJ whole genome shotgun (WGS) entry which is preliminary data.</text>
</comment>
<dbReference type="AlphaFoldDB" id="A0A8S9V3P9"/>